<dbReference type="Proteomes" id="UP001055072">
    <property type="component" value="Unassembled WGS sequence"/>
</dbReference>
<protein>
    <submittedName>
        <fullName evidence="1">Uncharacterized protein</fullName>
    </submittedName>
</protein>
<dbReference type="EMBL" id="MU274980">
    <property type="protein sequence ID" value="KAI0083224.1"/>
    <property type="molecule type" value="Genomic_DNA"/>
</dbReference>
<gene>
    <name evidence="1" type="ORF">BDY19DRAFT_900599</name>
</gene>
<name>A0ACB8TMP1_9APHY</name>
<evidence type="ECO:0000313" key="2">
    <source>
        <dbReference type="Proteomes" id="UP001055072"/>
    </source>
</evidence>
<reference evidence="1" key="1">
    <citation type="journal article" date="2021" name="Environ. Microbiol.">
        <title>Gene family expansions and transcriptome signatures uncover fungal adaptations to wood decay.</title>
        <authorList>
            <person name="Hage H."/>
            <person name="Miyauchi S."/>
            <person name="Viragh M."/>
            <person name="Drula E."/>
            <person name="Min B."/>
            <person name="Chaduli D."/>
            <person name="Navarro D."/>
            <person name="Favel A."/>
            <person name="Norest M."/>
            <person name="Lesage-Meessen L."/>
            <person name="Balint B."/>
            <person name="Merenyi Z."/>
            <person name="de Eugenio L."/>
            <person name="Morin E."/>
            <person name="Martinez A.T."/>
            <person name="Baldrian P."/>
            <person name="Stursova M."/>
            <person name="Martinez M.J."/>
            <person name="Novotny C."/>
            <person name="Magnuson J.K."/>
            <person name="Spatafora J.W."/>
            <person name="Maurice S."/>
            <person name="Pangilinan J."/>
            <person name="Andreopoulos W."/>
            <person name="LaButti K."/>
            <person name="Hundley H."/>
            <person name="Na H."/>
            <person name="Kuo A."/>
            <person name="Barry K."/>
            <person name="Lipzen A."/>
            <person name="Henrissat B."/>
            <person name="Riley R."/>
            <person name="Ahrendt S."/>
            <person name="Nagy L.G."/>
            <person name="Grigoriev I.V."/>
            <person name="Martin F."/>
            <person name="Rosso M.N."/>
        </authorList>
    </citation>
    <scope>NUCLEOTIDE SEQUENCE</scope>
    <source>
        <strain evidence="1">CBS 384.51</strain>
    </source>
</reference>
<evidence type="ECO:0000313" key="1">
    <source>
        <dbReference type="EMBL" id="KAI0083224.1"/>
    </source>
</evidence>
<keyword evidence="2" id="KW-1185">Reference proteome</keyword>
<sequence length="212" mass="23719">MLEEIVNRRVQEILQAAAITRRDFALKTNGGVIACSFTTNCPFWPFSLWTPTLSLAITESDRTGDCWLVHAQHAQIGVVLSQPVYPTHVTIDHALNQVADVNEAPRSMILWGLVDGESNWARFKSLDIIATGDGISTSPLSRQTQKFVPLASFVYDVSRSPSQTFAVFDHIRLSRMDFTTVVLEIRNNWGSEKTCLYRMRIHGEPVAGNLDV</sequence>
<comment type="caution">
    <text evidence="1">The sequence shown here is derived from an EMBL/GenBank/DDBJ whole genome shotgun (WGS) entry which is preliminary data.</text>
</comment>
<proteinExistence type="predicted"/>
<organism evidence="1 2">
    <name type="scientific">Irpex rosettiformis</name>
    <dbReference type="NCBI Taxonomy" id="378272"/>
    <lineage>
        <taxon>Eukaryota</taxon>
        <taxon>Fungi</taxon>
        <taxon>Dikarya</taxon>
        <taxon>Basidiomycota</taxon>
        <taxon>Agaricomycotina</taxon>
        <taxon>Agaricomycetes</taxon>
        <taxon>Polyporales</taxon>
        <taxon>Irpicaceae</taxon>
        <taxon>Irpex</taxon>
    </lineage>
</organism>
<accession>A0ACB8TMP1</accession>